<comment type="caution">
    <text evidence="1">The sequence shown here is derived from an EMBL/GenBank/DDBJ whole genome shotgun (WGS) entry which is preliminary data.</text>
</comment>
<dbReference type="AlphaFoldDB" id="A0A8X6X4R4"/>
<accession>A0A8X6X4R4</accession>
<keyword evidence="2" id="KW-1185">Reference proteome</keyword>
<proteinExistence type="predicted"/>
<evidence type="ECO:0000313" key="2">
    <source>
        <dbReference type="Proteomes" id="UP000886998"/>
    </source>
</evidence>
<sequence length="109" mass="12130">MTSNKSLRTLIPSVTNTQGRAGYKASETCHCSERFESEAKIENEMKRINSSNNTRIDLSVPLKLANVILFMDFQFPPDNVALVIAFSFSNIQSCLLTIGVAQILCLKNM</sequence>
<name>A0A8X6X4R4_9ARAC</name>
<gene>
    <name evidence="1" type="ORF">TNIN_387561</name>
</gene>
<dbReference type="OrthoDB" id="10312916at2759"/>
<protein>
    <submittedName>
        <fullName evidence="1">Uncharacterized protein</fullName>
    </submittedName>
</protein>
<evidence type="ECO:0000313" key="1">
    <source>
        <dbReference type="EMBL" id="GFY45416.1"/>
    </source>
</evidence>
<reference evidence="1" key="1">
    <citation type="submission" date="2020-08" db="EMBL/GenBank/DDBJ databases">
        <title>Multicomponent nature underlies the extraordinary mechanical properties of spider dragline silk.</title>
        <authorList>
            <person name="Kono N."/>
            <person name="Nakamura H."/>
            <person name="Mori M."/>
            <person name="Yoshida Y."/>
            <person name="Ohtoshi R."/>
            <person name="Malay A.D."/>
            <person name="Moran D.A.P."/>
            <person name="Tomita M."/>
            <person name="Numata K."/>
            <person name="Arakawa K."/>
        </authorList>
    </citation>
    <scope>NUCLEOTIDE SEQUENCE</scope>
</reference>
<dbReference type="Proteomes" id="UP000886998">
    <property type="component" value="Unassembled WGS sequence"/>
</dbReference>
<dbReference type="EMBL" id="BMAV01004842">
    <property type="protein sequence ID" value="GFY45416.1"/>
    <property type="molecule type" value="Genomic_DNA"/>
</dbReference>
<organism evidence="1 2">
    <name type="scientific">Trichonephila inaurata madagascariensis</name>
    <dbReference type="NCBI Taxonomy" id="2747483"/>
    <lineage>
        <taxon>Eukaryota</taxon>
        <taxon>Metazoa</taxon>
        <taxon>Ecdysozoa</taxon>
        <taxon>Arthropoda</taxon>
        <taxon>Chelicerata</taxon>
        <taxon>Arachnida</taxon>
        <taxon>Araneae</taxon>
        <taxon>Araneomorphae</taxon>
        <taxon>Entelegynae</taxon>
        <taxon>Araneoidea</taxon>
        <taxon>Nephilidae</taxon>
        <taxon>Trichonephila</taxon>
        <taxon>Trichonephila inaurata</taxon>
    </lineage>
</organism>